<reference evidence="5" key="2">
    <citation type="submission" date="2020-09" db="EMBL/GenBank/DDBJ databases">
        <authorList>
            <person name="Kittiwongwattana C."/>
        </authorList>
    </citation>
    <scope>NUCLEOTIDE SEQUENCE</scope>
    <source>
        <strain evidence="6">1303</strain>
        <strain evidence="5">1310</strain>
    </source>
</reference>
<evidence type="ECO:0000313" key="7">
    <source>
        <dbReference type="Proteomes" id="UP000502421"/>
    </source>
</evidence>
<dbReference type="InterPro" id="IPR042098">
    <property type="entry name" value="TauD-like_sf"/>
</dbReference>
<evidence type="ECO:0000256" key="3">
    <source>
        <dbReference type="ARBA" id="ARBA00023194"/>
    </source>
</evidence>
<dbReference type="AlphaFoldDB" id="A0AAE7D7Y1"/>
<evidence type="ECO:0000313" key="6">
    <source>
        <dbReference type="EMBL" id="QJB39290.1"/>
    </source>
</evidence>
<protein>
    <submittedName>
        <fullName evidence="5">TauD/TfdA family dioxygenase</fullName>
    </submittedName>
</protein>
<evidence type="ECO:0000256" key="2">
    <source>
        <dbReference type="ARBA" id="ARBA00023002"/>
    </source>
</evidence>
<sequence length="354" mass="41231">MEPNSPDCNLSIPVNNELTKYSYLQDKGNSFPLVIEPASDVVDPVAWIQRNRDSFEQHLVRYGSILLRGFEVRNINDFSRFISCFNAQPLEYMFRSSPRKELDKSVKNIYESTSYPSDRIIHLHNESSYSRIWGRKIVFCCLTPATEGGETPIADSRKVLRDIPSRLLDKFRSKGVKYKRNLFADLGMPWQEVFQTEDRKMVEDICRKNNISFTFLDNDHVVLEWTKEKAIYQHPVSGEQTWFNHVYFFNKYSRYQELGMAFDDFLPEEYITSDTFLGDGTEITADEYREIAHAFAKNTVSFPYQQGDILFLDNLLTAHGRNSFKGDRVIATAVIEADHDPDYRSWSDFDKSDT</sequence>
<proteinExistence type="predicted"/>
<evidence type="ECO:0000256" key="1">
    <source>
        <dbReference type="ARBA" id="ARBA00001954"/>
    </source>
</evidence>
<name>A0AAE7D7Y1_9BACT</name>
<accession>A0AAE7D7Y1</accession>
<gene>
    <name evidence="6" type="ORF">HF324_16065</name>
    <name evidence="5" type="ORF">HF329_16540</name>
</gene>
<dbReference type="SUPFAM" id="SSF51197">
    <property type="entry name" value="Clavaminate synthase-like"/>
    <property type="match status" value="1"/>
</dbReference>
<dbReference type="Pfam" id="PF02668">
    <property type="entry name" value="TauD"/>
    <property type="match status" value="1"/>
</dbReference>
<keyword evidence="8" id="KW-1185">Reference proteome</keyword>
<dbReference type="PANTHER" id="PTHR10696:SF56">
    <property type="entry name" value="TAUD_TFDA-LIKE DOMAIN-CONTAINING PROTEIN"/>
    <property type="match status" value="1"/>
</dbReference>
<comment type="cofactor">
    <cofactor evidence="1">
        <name>Fe(2+)</name>
        <dbReference type="ChEBI" id="CHEBI:29033"/>
    </cofactor>
</comment>
<keyword evidence="3" id="KW-0045">Antibiotic biosynthesis</keyword>
<evidence type="ECO:0000313" key="8">
    <source>
        <dbReference type="Proteomes" id="UP000503144"/>
    </source>
</evidence>
<dbReference type="Gene3D" id="3.60.130.10">
    <property type="entry name" value="Clavaminate synthase-like"/>
    <property type="match status" value="1"/>
</dbReference>
<organism evidence="5 7">
    <name type="scientific">Chitinophaga oryzae</name>
    <dbReference type="NCBI Taxonomy" id="2725414"/>
    <lineage>
        <taxon>Bacteria</taxon>
        <taxon>Pseudomonadati</taxon>
        <taxon>Bacteroidota</taxon>
        <taxon>Chitinophagia</taxon>
        <taxon>Chitinophagales</taxon>
        <taxon>Chitinophagaceae</taxon>
        <taxon>Chitinophaga</taxon>
    </lineage>
</organism>
<dbReference type="PANTHER" id="PTHR10696">
    <property type="entry name" value="GAMMA-BUTYROBETAINE HYDROXYLASE-RELATED"/>
    <property type="match status" value="1"/>
</dbReference>
<feature type="domain" description="TauD/TfdA-like" evidence="4">
    <location>
        <begin position="40"/>
        <end position="328"/>
    </location>
</feature>
<keyword evidence="2" id="KW-0560">Oxidoreductase</keyword>
<dbReference type="InterPro" id="IPR003819">
    <property type="entry name" value="TauD/TfdA-like"/>
</dbReference>
<keyword evidence="5" id="KW-0223">Dioxygenase</keyword>
<dbReference type="EMBL" id="CP051204">
    <property type="protein sequence ID" value="QJB39290.1"/>
    <property type="molecule type" value="Genomic_DNA"/>
</dbReference>
<dbReference type="EMBL" id="CP051205">
    <property type="protein sequence ID" value="QJB32837.1"/>
    <property type="molecule type" value="Genomic_DNA"/>
</dbReference>
<dbReference type="GO" id="GO:0017000">
    <property type="term" value="P:antibiotic biosynthetic process"/>
    <property type="evidence" value="ECO:0007669"/>
    <property type="project" value="UniProtKB-KW"/>
</dbReference>
<reference evidence="7" key="1">
    <citation type="submission" date="2020-04" db="EMBL/GenBank/DDBJ databases">
        <authorList>
            <person name="Kittiwongwattana C."/>
        </authorList>
    </citation>
    <scope>NUCLEOTIDE SEQUENCE [LARGE SCALE GENOMIC DNA]</scope>
    <source>
        <strain evidence="7">1310</strain>
    </source>
</reference>
<evidence type="ECO:0000313" key="5">
    <source>
        <dbReference type="EMBL" id="QJB32837.1"/>
    </source>
</evidence>
<dbReference type="Proteomes" id="UP000502421">
    <property type="component" value="Chromosome"/>
</dbReference>
<dbReference type="RefSeq" id="WP_168805408.1">
    <property type="nucleotide sequence ID" value="NZ_CP051204.2"/>
</dbReference>
<evidence type="ECO:0000259" key="4">
    <source>
        <dbReference type="Pfam" id="PF02668"/>
    </source>
</evidence>
<dbReference type="KEGG" id="coy:HF329_16540"/>
<dbReference type="GO" id="GO:0016706">
    <property type="term" value="F:2-oxoglutarate-dependent dioxygenase activity"/>
    <property type="evidence" value="ECO:0007669"/>
    <property type="project" value="UniProtKB-ARBA"/>
</dbReference>
<dbReference type="Proteomes" id="UP000503144">
    <property type="component" value="Chromosome"/>
</dbReference>
<dbReference type="InterPro" id="IPR050411">
    <property type="entry name" value="AlphaKG_dependent_hydroxylases"/>
</dbReference>